<keyword evidence="2 9" id="KW-0813">Transport</keyword>
<dbReference type="InterPro" id="IPR012910">
    <property type="entry name" value="Plug_dom"/>
</dbReference>
<dbReference type="PROSITE" id="PS52016">
    <property type="entry name" value="TONB_DEPENDENT_REC_3"/>
    <property type="match status" value="1"/>
</dbReference>
<dbReference type="PANTHER" id="PTHR47234:SF2">
    <property type="entry name" value="TONB-DEPENDENT RECEPTOR"/>
    <property type="match status" value="1"/>
</dbReference>
<evidence type="ECO:0000256" key="4">
    <source>
        <dbReference type="ARBA" id="ARBA00022692"/>
    </source>
</evidence>
<name>A0ABQ6GSL7_9GAMM</name>
<feature type="domain" description="TonB-dependent receptor-like beta-barrel" evidence="12">
    <location>
        <begin position="511"/>
        <end position="901"/>
    </location>
</feature>
<evidence type="ECO:0000313" key="14">
    <source>
        <dbReference type="EMBL" id="GLX78941.1"/>
    </source>
</evidence>
<evidence type="ECO:0000256" key="7">
    <source>
        <dbReference type="ARBA" id="ARBA00023136"/>
    </source>
</evidence>
<keyword evidence="5" id="KW-0732">Signal</keyword>
<keyword evidence="7 9" id="KW-0472">Membrane</keyword>
<evidence type="ECO:0000313" key="15">
    <source>
        <dbReference type="Proteomes" id="UP001157186"/>
    </source>
</evidence>
<evidence type="ECO:0000256" key="6">
    <source>
        <dbReference type="ARBA" id="ARBA00023077"/>
    </source>
</evidence>
<keyword evidence="6 11" id="KW-0798">TonB box</keyword>
<evidence type="ECO:0000256" key="1">
    <source>
        <dbReference type="ARBA" id="ARBA00004571"/>
    </source>
</evidence>
<keyword evidence="14" id="KW-0675">Receptor</keyword>
<dbReference type="EMBL" id="BSST01000001">
    <property type="protein sequence ID" value="GLX78941.1"/>
    <property type="molecule type" value="Genomic_DNA"/>
</dbReference>
<organism evidence="14 15">
    <name type="scientific">Thalassotalea insulae</name>
    <dbReference type="NCBI Taxonomy" id="2056778"/>
    <lineage>
        <taxon>Bacteria</taxon>
        <taxon>Pseudomonadati</taxon>
        <taxon>Pseudomonadota</taxon>
        <taxon>Gammaproteobacteria</taxon>
        <taxon>Alteromonadales</taxon>
        <taxon>Colwelliaceae</taxon>
        <taxon>Thalassotalea</taxon>
    </lineage>
</organism>
<evidence type="ECO:0000259" key="13">
    <source>
        <dbReference type="Pfam" id="PF07715"/>
    </source>
</evidence>
<feature type="short sequence motif" description="TonB C-terminal box" evidence="10">
    <location>
        <begin position="926"/>
        <end position="943"/>
    </location>
</feature>
<feature type="domain" description="TonB-dependent receptor plug" evidence="13">
    <location>
        <begin position="61"/>
        <end position="174"/>
    </location>
</feature>
<dbReference type="PROSITE" id="PS51257">
    <property type="entry name" value="PROKAR_LIPOPROTEIN"/>
    <property type="match status" value="1"/>
</dbReference>
<dbReference type="Proteomes" id="UP001157186">
    <property type="component" value="Unassembled WGS sequence"/>
</dbReference>
<evidence type="ECO:0000259" key="12">
    <source>
        <dbReference type="Pfam" id="PF00593"/>
    </source>
</evidence>
<comment type="caution">
    <text evidence="14">The sequence shown here is derived from an EMBL/GenBank/DDBJ whole genome shotgun (WGS) entry which is preliminary data.</text>
</comment>
<keyword evidence="3 9" id="KW-1134">Transmembrane beta strand</keyword>
<proteinExistence type="inferred from homology"/>
<dbReference type="InterPro" id="IPR000531">
    <property type="entry name" value="Beta-barrel_TonB"/>
</dbReference>
<dbReference type="RefSeq" id="WP_284244818.1">
    <property type="nucleotide sequence ID" value="NZ_BSST01000001.1"/>
</dbReference>
<evidence type="ECO:0000256" key="3">
    <source>
        <dbReference type="ARBA" id="ARBA00022452"/>
    </source>
</evidence>
<dbReference type="Gene3D" id="2.40.170.20">
    <property type="entry name" value="TonB-dependent receptor, beta-barrel domain"/>
    <property type="match status" value="1"/>
</dbReference>
<comment type="similarity">
    <text evidence="9 11">Belongs to the TonB-dependent receptor family.</text>
</comment>
<dbReference type="InterPro" id="IPR039426">
    <property type="entry name" value="TonB-dep_rcpt-like"/>
</dbReference>
<evidence type="ECO:0000256" key="11">
    <source>
        <dbReference type="RuleBase" id="RU003357"/>
    </source>
</evidence>
<evidence type="ECO:0000256" key="8">
    <source>
        <dbReference type="ARBA" id="ARBA00023237"/>
    </source>
</evidence>
<reference evidence="14 15" key="1">
    <citation type="submission" date="2023-03" db="EMBL/GenBank/DDBJ databases">
        <title>Draft genome sequence of Thalassotalea insulae KCTC 62186T.</title>
        <authorList>
            <person name="Sawabe T."/>
        </authorList>
    </citation>
    <scope>NUCLEOTIDE SEQUENCE [LARGE SCALE GENOMIC DNA]</scope>
    <source>
        <strain evidence="14 15">KCTC 62186</strain>
    </source>
</reference>
<dbReference type="PROSITE" id="PS01156">
    <property type="entry name" value="TONB_DEPENDENT_REC_2"/>
    <property type="match status" value="1"/>
</dbReference>
<evidence type="ECO:0000256" key="9">
    <source>
        <dbReference type="PROSITE-ProRule" id="PRU01360"/>
    </source>
</evidence>
<dbReference type="InterPro" id="IPR010917">
    <property type="entry name" value="TonB_rcpt_CS"/>
</dbReference>
<dbReference type="PANTHER" id="PTHR47234">
    <property type="match status" value="1"/>
</dbReference>
<accession>A0ABQ6GSL7</accession>
<protein>
    <submittedName>
        <fullName evidence="14">TonB-dependent receptor</fullName>
    </submittedName>
</protein>
<gene>
    <name evidence="14" type="primary">btuB</name>
    <name evidence="14" type="ORF">tinsulaeT_22810</name>
</gene>
<keyword evidence="15" id="KW-1185">Reference proteome</keyword>
<sequence length="943" mass="104048">MKHSKSIAEIKKSAITLAVMAACYAPWANSQQIEQVSDESKNKEQVEVIEITGSRIKRTEMEAVTSVISVSGEDITSSGSLNINDYLNKLPISVPDLGDTTSNFNGFAGMASQNLRGLGAERTLVLVNGKRHVPSFTGTTIVDVSSIPVPLIDRIEIMTGGASAIYGADAVAGVMNIILKKSFEGTEVKASFGQSNEQDGERTAFDITHGREVLGGNLVANFSYYKTKEILAKNRSYVDNDIAYLENPLDPDGTIDGVPDTTVQQYIRFWNQSDRNFFIDGKVYKQNSDGTISPTAMGPGGILGNASEGFFGAYTDGKGYYHGDYQYQRLSVPSEKFNVNLTYQKELANNVSLFLDGKYARSDSEQRWSPYAEYGGNYLPTDYPFYSSEQLNEVNRTGQGLEWAGYFPELGEGGADWSNSIYQIVGQLEGYINQDYYWSTSAQYGKAKSDVVNYGGIRQSNWDAAIGVWGTTCDSSCVPVNVFQPLTDEMLSYVSLPEHTDQSEIEQSLFTANISGPIFMLPAGELAFAAGIEYRDEKSRSIPSEISQSGVGTGNSVTLPVEGSYHVTEVYGELRVPLLSDQTFAKSLSIEGAVRYADYSTAGGNTSWNIGAEWQPIDDIKFRASLAQAVRAPNINEIFATESYGGQWVNDPCSPWGVDGSPTRTQNCATLGADSANIPYWTWATTNNSGNKALEPEEAKTTTIGAVISPRWIENLDLVFDYWDIDLSGEINSLGVNSIISSCVDSLSTDNVFCDYVSRNEQGQISLVETTQLNLSKHKVRGLDININYQYDFGSYGQVYLNTILSKLIERQLQSDQLSPPVEYVDSLAFPKWRANINLTYQYQDFSATLTNRYIDQQKTDINATAEDRHPLYTKAVVYTDLSVNYWLNKQLNFNLAINNLFDKETPQLPMANRGGASYHLGYTAGLFDTIGRFATVSMTYKF</sequence>
<evidence type="ECO:0000256" key="5">
    <source>
        <dbReference type="ARBA" id="ARBA00022729"/>
    </source>
</evidence>
<dbReference type="Gene3D" id="2.170.130.10">
    <property type="entry name" value="TonB-dependent receptor, plug domain"/>
    <property type="match status" value="1"/>
</dbReference>
<dbReference type="InterPro" id="IPR036942">
    <property type="entry name" value="Beta-barrel_TonB_sf"/>
</dbReference>
<keyword evidence="8 9" id="KW-0998">Cell outer membrane</keyword>
<keyword evidence="4 9" id="KW-0812">Transmembrane</keyword>
<evidence type="ECO:0000256" key="10">
    <source>
        <dbReference type="PROSITE-ProRule" id="PRU10144"/>
    </source>
</evidence>
<dbReference type="InterPro" id="IPR037066">
    <property type="entry name" value="Plug_dom_sf"/>
</dbReference>
<dbReference type="Pfam" id="PF00593">
    <property type="entry name" value="TonB_dep_Rec_b-barrel"/>
    <property type="match status" value="1"/>
</dbReference>
<dbReference type="SUPFAM" id="SSF56935">
    <property type="entry name" value="Porins"/>
    <property type="match status" value="1"/>
</dbReference>
<dbReference type="Pfam" id="PF07715">
    <property type="entry name" value="Plug"/>
    <property type="match status" value="1"/>
</dbReference>
<evidence type="ECO:0000256" key="2">
    <source>
        <dbReference type="ARBA" id="ARBA00022448"/>
    </source>
</evidence>
<comment type="subcellular location">
    <subcellularLocation>
        <location evidence="1 9">Cell outer membrane</location>
        <topology evidence="1 9">Multi-pass membrane protein</topology>
    </subcellularLocation>
</comment>